<dbReference type="InterPro" id="IPR000719">
    <property type="entry name" value="Prot_kinase_dom"/>
</dbReference>
<dbReference type="PROSITE" id="PS50011">
    <property type="entry name" value="PROTEIN_KINASE_DOM"/>
    <property type="match status" value="1"/>
</dbReference>
<sequence length="769" mass="84009">MPDEVKATVTEAARPAYVYAERGPGCVPAMAVAVTTLTARCPYACLLPAEANEPPDMGLSLVNSYFCIYTPTGRVLNAHNETADLSVVLQSQANGAYTTPPVLHLADVPPNITTLTLANLGLEVLGPKLVQDKIPDSPWSPNVIMRYLNLANNSIDSVDGVAFPLNLQMLILAKNKLTSIDGLAAPRLAMLSVSGNPTLPPSAITPAVALALPKLRRLVADEMEWTEIPSSLPSSLIEISLAKNRFSQLSPRAWPPALRYLNVQNAGITTVYANFTSALRVLCLGGNAISAFYATTAQFEILSALPQRTATADGLDASRCSEASPLLTTLTTNSSCTGHVTTRLLWDTYPVCILDAALESLVTSPSSSKGVGIALIVVSALLGVIAIVLLVLWLRFLRRPRPAPKWYEGMDLEMDAKDMLGMDVSLDPSLLYNDVRSDPAFAAYRLPEADIERQSILARGGFGIVYLATLRPTPSLPDIVSPTPVALKRLLPSRLTDDVRCMDDFMDEIRFSARLRHNNIVRFYGFTYSTLADLAIVTEYMERGDLWQWLRVQNLNAAPVGWQLQKDATVPLRPYSPFVLASQTPPPAISKFSILCDIVEGLRYLHTREAPLVHRDLKAKNVLLSTEFVAKLTDFGVARETCDYTMTAEIGTVAWIAPEVLKGVYYTEKADIYSLGVLLSELDTLEIPYADLDAIHTTHGNWNVSAIKARIAMLVVSGEIRPSFSADVPRCIADVARRCLAYEPTDRPTSRDVWAYCQQIQAATIYTDP</sequence>
<dbReference type="AlphaFoldDB" id="T0RND5"/>
<dbReference type="Proteomes" id="UP000030762">
    <property type="component" value="Unassembled WGS sequence"/>
</dbReference>
<dbReference type="InterPro" id="IPR051681">
    <property type="entry name" value="Ser/Thr_Kinases-Pseudokinases"/>
</dbReference>
<dbReference type="eggNOG" id="KOG0192">
    <property type="taxonomic scope" value="Eukaryota"/>
</dbReference>
<dbReference type="GeneID" id="19951791"/>
<dbReference type="Gene3D" id="3.80.10.10">
    <property type="entry name" value="Ribonuclease Inhibitor"/>
    <property type="match status" value="1"/>
</dbReference>
<dbReference type="CDD" id="cd12087">
    <property type="entry name" value="TM_EGFR-like"/>
    <property type="match status" value="1"/>
</dbReference>
<accession>T0RND5</accession>
<feature type="transmembrane region" description="Helical" evidence="3">
    <location>
        <begin position="371"/>
        <end position="394"/>
    </location>
</feature>
<dbReference type="SUPFAM" id="SSF56112">
    <property type="entry name" value="Protein kinase-like (PK-like)"/>
    <property type="match status" value="1"/>
</dbReference>
<dbReference type="PANTHER" id="PTHR44329:SF214">
    <property type="entry name" value="PROTEIN KINASE DOMAIN-CONTAINING PROTEIN"/>
    <property type="match status" value="1"/>
</dbReference>
<dbReference type="InterPro" id="IPR008271">
    <property type="entry name" value="Ser/Thr_kinase_AS"/>
</dbReference>
<organism evidence="5 6">
    <name type="scientific">Saprolegnia diclina (strain VS20)</name>
    <dbReference type="NCBI Taxonomy" id="1156394"/>
    <lineage>
        <taxon>Eukaryota</taxon>
        <taxon>Sar</taxon>
        <taxon>Stramenopiles</taxon>
        <taxon>Oomycota</taxon>
        <taxon>Saprolegniomycetes</taxon>
        <taxon>Saprolegniales</taxon>
        <taxon>Saprolegniaceae</taxon>
        <taxon>Saprolegnia</taxon>
    </lineage>
</organism>
<keyword evidence="3" id="KW-0472">Membrane</keyword>
<name>T0RND5_SAPDV</name>
<proteinExistence type="predicted"/>
<dbReference type="InterPro" id="IPR011009">
    <property type="entry name" value="Kinase-like_dom_sf"/>
</dbReference>
<evidence type="ECO:0000256" key="1">
    <source>
        <dbReference type="ARBA" id="ARBA00022614"/>
    </source>
</evidence>
<dbReference type="InterPro" id="IPR001611">
    <property type="entry name" value="Leu-rich_rpt"/>
</dbReference>
<dbReference type="GO" id="GO:0004674">
    <property type="term" value="F:protein serine/threonine kinase activity"/>
    <property type="evidence" value="ECO:0007669"/>
    <property type="project" value="TreeGrafter"/>
</dbReference>
<dbReference type="Gene3D" id="1.10.510.10">
    <property type="entry name" value="Transferase(Phosphotransferase) domain 1"/>
    <property type="match status" value="1"/>
</dbReference>
<feature type="domain" description="Protein kinase" evidence="4">
    <location>
        <begin position="451"/>
        <end position="769"/>
    </location>
</feature>
<dbReference type="PROSITE" id="PS00108">
    <property type="entry name" value="PROTEIN_KINASE_ST"/>
    <property type="match status" value="1"/>
</dbReference>
<evidence type="ECO:0000313" key="5">
    <source>
        <dbReference type="EMBL" id="EQC31467.1"/>
    </source>
</evidence>
<keyword evidence="3" id="KW-0812">Transmembrane</keyword>
<evidence type="ECO:0000256" key="3">
    <source>
        <dbReference type="SAM" id="Phobius"/>
    </source>
</evidence>
<dbReference type="SMART" id="SM00220">
    <property type="entry name" value="S_TKc"/>
    <property type="match status" value="1"/>
</dbReference>
<keyword evidence="2" id="KW-0677">Repeat</keyword>
<dbReference type="Pfam" id="PF07714">
    <property type="entry name" value="PK_Tyr_Ser-Thr"/>
    <property type="match status" value="1"/>
</dbReference>
<protein>
    <submittedName>
        <fullName evidence="5">TKL protein kinase</fullName>
    </submittedName>
</protein>
<dbReference type="RefSeq" id="XP_008615308.1">
    <property type="nucleotide sequence ID" value="XM_008617086.1"/>
</dbReference>
<dbReference type="PANTHER" id="PTHR44329">
    <property type="entry name" value="SERINE/THREONINE-PROTEIN KINASE TNNI3K-RELATED"/>
    <property type="match status" value="1"/>
</dbReference>
<dbReference type="OrthoDB" id="4062651at2759"/>
<evidence type="ECO:0000259" key="4">
    <source>
        <dbReference type="PROSITE" id="PS50011"/>
    </source>
</evidence>
<dbReference type="GO" id="GO:0005524">
    <property type="term" value="F:ATP binding"/>
    <property type="evidence" value="ECO:0007669"/>
    <property type="project" value="InterPro"/>
</dbReference>
<evidence type="ECO:0000313" key="6">
    <source>
        <dbReference type="Proteomes" id="UP000030762"/>
    </source>
</evidence>
<evidence type="ECO:0000256" key="2">
    <source>
        <dbReference type="ARBA" id="ARBA00022737"/>
    </source>
</evidence>
<keyword evidence="5" id="KW-0808">Transferase</keyword>
<dbReference type="InterPro" id="IPR032675">
    <property type="entry name" value="LRR_dom_sf"/>
</dbReference>
<dbReference type="PROSITE" id="PS51450">
    <property type="entry name" value="LRR"/>
    <property type="match status" value="1"/>
</dbReference>
<dbReference type="InterPro" id="IPR001245">
    <property type="entry name" value="Ser-Thr/Tyr_kinase_cat_dom"/>
</dbReference>
<dbReference type="OMA" id="DEMEWTE"/>
<dbReference type="Gene3D" id="3.30.200.20">
    <property type="entry name" value="Phosphorylase Kinase, domain 1"/>
    <property type="match status" value="1"/>
</dbReference>
<keyword evidence="6" id="KW-1185">Reference proteome</keyword>
<dbReference type="InParanoid" id="T0RND5"/>
<dbReference type="SUPFAM" id="SSF52058">
    <property type="entry name" value="L domain-like"/>
    <property type="match status" value="1"/>
</dbReference>
<reference evidence="5 6" key="1">
    <citation type="submission" date="2012-04" db="EMBL/GenBank/DDBJ databases">
        <title>The Genome Sequence of Saprolegnia declina VS20.</title>
        <authorList>
            <consortium name="The Broad Institute Genome Sequencing Platform"/>
            <person name="Russ C."/>
            <person name="Nusbaum C."/>
            <person name="Tyler B."/>
            <person name="van West P."/>
            <person name="Dieguez-Uribeondo J."/>
            <person name="de Bruijn I."/>
            <person name="Tripathy S."/>
            <person name="Jiang R."/>
            <person name="Young S.K."/>
            <person name="Zeng Q."/>
            <person name="Gargeya S."/>
            <person name="Fitzgerald M."/>
            <person name="Haas B."/>
            <person name="Abouelleil A."/>
            <person name="Alvarado L."/>
            <person name="Arachchi H.M."/>
            <person name="Berlin A."/>
            <person name="Chapman S.B."/>
            <person name="Goldberg J."/>
            <person name="Griggs A."/>
            <person name="Gujja S."/>
            <person name="Hansen M."/>
            <person name="Howarth C."/>
            <person name="Imamovic A."/>
            <person name="Larimer J."/>
            <person name="McCowen C."/>
            <person name="Montmayeur A."/>
            <person name="Murphy C."/>
            <person name="Neiman D."/>
            <person name="Pearson M."/>
            <person name="Priest M."/>
            <person name="Roberts A."/>
            <person name="Saif S."/>
            <person name="Shea T."/>
            <person name="Sisk P."/>
            <person name="Sykes S."/>
            <person name="Wortman J."/>
            <person name="Nusbaum C."/>
            <person name="Birren B."/>
        </authorList>
    </citation>
    <scope>NUCLEOTIDE SEQUENCE [LARGE SCALE GENOMIC DNA]</scope>
    <source>
        <strain evidence="5 6">VS20</strain>
    </source>
</reference>
<gene>
    <name evidence="5" type="ORF">SDRG_11064</name>
</gene>
<dbReference type="EMBL" id="JH767169">
    <property type="protein sequence ID" value="EQC31467.1"/>
    <property type="molecule type" value="Genomic_DNA"/>
</dbReference>
<keyword evidence="3" id="KW-1133">Transmembrane helix</keyword>
<dbReference type="VEuPathDB" id="FungiDB:SDRG_11064"/>
<keyword evidence="5" id="KW-0418">Kinase</keyword>
<keyword evidence="1" id="KW-0433">Leucine-rich repeat</keyword>